<name>A0A921SS82_9FIRM</name>
<evidence type="ECO:0000313" key="3">
    <source>
        <dbReference type="Proteomes" id="UP000760668"/>
    </source>
</evidence>
<dbReference type="Proteomes" id="UP000760668">
    <property type="component" value="Unassembled WGS sequence"/>
</dbReference>
<evidence type="ECO:0008006" key="4">
    <source>
        <dbReference type="Google" id="ProtNLM"/>
    </source>
</evidence>
<organism evidence="2 3">
    <name type="scientific">Pseudoflavonifractor capillosus</name>
    <dbReference type="NCBI Taxonomy" id="106588"/>
    <lineage>
        <taxon>Bacteria</taxon>
        <taxon>Bacillati</taxon>
        <taxon>Bacillota</taxon>
        <taxon>Clostridia</taxon>
        <taxon>Eubacteriales</taxon>
        <taxon>Oscillospiraceae</taxon>
        <taxon>Pseudoflavonifractor</taxon>
    </lineage>
</organism>
<dbReference type="Pfam" id="PF19700">
    <property type="entry name" value="DUF6198"/>
    <property type="match status" value="1"/>
</dbReference>
<sequence>MVKGKYTVRSILVRCIVIMVGVVITGFGAAAYVMAALGSDPVTAFVQGMGVQLNLDFGMAMNIFNIIFFVIILILNRKMINIGTVLYTFTLGTFSNIFISMLTALMGDAPGLPIKIIVLVLGTLALGVGLGLYQSAELGCGPSDAFNQTMAKMTKIPLKWERIIFDAVMVVGGFIMGGTVFFGTILGMVGVGPVMAPIITKLGPIVDQWAGTVREPVAE</sequence>
<accession>A0A921SS82</accession>
<gene>
    <name evidence="2" type="ORF">K8V01_02990</name>
</gene>
<dbReference type="InterPro" id="IPR038750">
    <property type="entry name" value="YczE/YyaS-like"/>
</dbReference>
<dbReference type="EMBL" id="DYUC01000023">
    <property type="protein sequence ID" value="HJG85987.1"/>
    <property type="molecule type" value="Genomic_DNA"/>
</dbReference>
<reference evidence="2" key="1">
    <citation type="journal article" date="2021" name="PeerJ">
        <title>Extensive microbial diversity within the chicken gut microbiome revealed by metagenomics and culture.</title>
        <authorList>
            <person name="Gilroy R."/>
            <person name="Ravi A."/>
            <person name="Getino M."/>
            <person name="Pursley I."/>
            <person name="Horton D.L."/>
            <person name="Alikhan N.F."/>
            <person name="Baker D."/>
            <person name="Gharbi K."/>
            <person name="Hall N."/>
            <person name="Watson M."/>
            <person name="Adriaenssens E.M."/>
            <person name="Foster-Nyarko E."/>
            <person name="Jarju S."/>
            <person name="Secka A."/>
            <person name="Antonio M."/>
            <person name="Oren A."/>
            <person name="Chaudhuri R.R."/>
            <person name="La Ragione R."/>
            <person name="Hildebrand F."/>
            <person name="Pallen M.J."/>
        </authorList>
    </citation>
    <scope>NUCLEOTIDE SEQUENCE</scope>
    <source>
        <strain evidence="2">CHK179-5677</strain>
    </source>
</reference>
<protein>
    <recommendedName>
        <fullName evidence="4">Membrane protein YczE</fullName>
    </recommendedName>
</protein>
<keyword evidence="1" id="KW-0812">Transmembrane</keyword>
<feature type="transmembrane region" description="Helical" evidence="1">
    <location>
        <begin position="57"/>
        <end position="75"/>
    </location>
</feature>
<evidence type="ECO:0000313" key="2">
    <source>
        <dbReference type="EMBL" id="HJG85987.1"/>
    </source>
</evidence>
<keyword evidence="1" id="KW-0472">Membrane</keyword>
<evidence type="ECO:0000256" key="1">
    <source>
        <dbReference type="SAM" id="Phobius"/>
    </source>
</evidence>
<reference evidence="2" key="2">
    <citation type="submission" date="2021-09" db="EMBL/GenBank/DDBJ databases">
        <authorList>
            <person name="Gilroy R."/>
        </authorList>
    </citation>
    <scope>NUCLEOTIDE SEQUENCE</scope>
    <source>
        <strain evidence="2">CHK179-5677</strain>
    </source>
</reference>
<feature type="transmembrane region" description="Helical" evidence="1">
    <location>
        <begin position="112"/>
        <end position="133"/>
    </location>
</feature>
<dbReference type="AlphaFoldDB" id="A0A921SS82"/>
<proteinExistence type="predicted"/>
<feature type="transmembrane region" description="Helical" evidence="1">
    <location>
        <begin position="12"/>
        <end position="37"/>
    </location>
</feature>
<dbReference type="PANTHER" id="PTHR40078:SF1">
    <property type="entry name" value="INTEGRAL MEMBRANE PROTEIN"/>
    <property type="match status" value="1"/>
</dbReference>
<comment type="caution">
    <text evidence="2">The sequence shown here is derived from an EMBL/GenBank/DDBJ whole genome shotgun (WGS) entry which is preliminary data.</text>
</comment>
<keyword evidence="1" id="KW-1133">Transmembrane helix</keyword>
<dbReference type="RefSeq" id="WP_295368748.1">
    <property type="nucleotide sequence ID" value="NZ_DYUC01000023.1"/>
</dbReference>
<feature type="transmembrane region" description="Helical" evidence="1">
    <location>
        <begin position="82"/>
        <end position="106"/>
    </location>
</feature>
<feature type="transmembrane region" description="Helical" evidence="1">
    <location>
        <begin position="163"/>
        <end position="186"/>
    </location>
</feature>
<dbReference type="PANTHER" id="PTHR40078">
    <property type="entry name" value="INTEGRAL MEMBRANE PROTEIN-RELATED"/>
    <property type="match status" value="1"/>
</dbReference>